<dbReference type="Pfam" id="PF12796">
    <property type="entry name" value="Ank_2"/>
    <property type="match status" value="1"/>
</dbReference>
<dbReference type="PROSITE" id="PS50088">
    <property type="entry name" value="ANK_REPEAT"/>
    <property type="match status" value="2"/>
</dbReference>
<dbReference type="PANTHER" id="PTHR24189">
    <property type="entry name" value="MYOTROPHIN"/>
    <property type="match status" value="1"/>
</dbReference>
<dbReference type="PROSITE" id="PS50096">
    <property type="entry name" value="IQ"/>
    <property type="match status" value="1"/>
</dbReference>
<dbReference type="AlphaFoldDB" id="A0A8B8S196"/>
<evidence type="ECO:0000256" key="2">
    <source>
        <dbReference type="ARBA" id="ARBA00023043"/>
    </source>
</evidence>
<keyword evidence="5" id="KW-1185">Reference proteome</keyword>
<organism evidence="5 6">
    <name type="scientific">Camelus ferus</name>
    <name type="common">Wild bactrian camel</name>
    <name type="synonym">Camelus bactrianus ferus</name>
    <dbReference type="NCBI Taxonomy" id="419612"/>
    <lineage>
        <taxon>Eukaryota</taxon>
        <taxon>Metazoa</taxon>
        <taxon>Chordata</taxon>
        <taxon>Craniata</taxon>
        <taxon>Vertebrata</taxon>
        <taxon>Euteleostomi</taxon>
        <taxon>Mammalia</taxon>
        <taxon>Eutheria</taxon>
        <taxon>Laurasiatheria</taxon>
        <taxon>Artiodactyla</taxon>
        <taxon>Tylopoda</taxon>
        <taxon>Camelidae</taxon>
        <taxon>Camelus</taxon>
    </lineage>
</organism>
<dbReference type="GeneID" id="116659722"/>
<evidence type="ECO:0000256" key="3">
    <source>
        <dbReference type="PROSITE-ProRule" id="PRU00023"/>
    </source>
</evidence>
<dbReference type="SMART" id="SM00248">
    <property type="entry name" value="ANK"/>
    <property type="match status" value="2"/>
</dbReference>
<dbReference type="SUPFAM" id="SSF48403">
    <property type="entry name" value="Ankyrin repeat"/>
    <property type="match status" value="1"/>
</dbReference>
<feature type="repeat" description="ANK" evidence="3">
    <location>
        <begin position="227"/>
        <end position="259"/>
    </location>
</feature>
<sequence length="379" mass="39286">MGRAGGLLAGGVRPCVGARVCPRVPASAARGGLGGRSLSGSRAPLRLWLEGVAERCPLCVLWQEPTSGLGVRRPGGPTAEDRAAVVIQCAFRKVLARKELARPPGRSGAGGGRGGTALASLPQAFVAQVRREQEAARWWRRRREEAAAAERRLEERQRGARLREAAFDGNLGEIQAVLREVSGGGRRGGAADHRLAQVDELLTREGVGGHPAGAALRVALVDCADGVGNTPLSEAAAGGQPLAIQLLAEQGASPNSKGAFSRTPLYRAAFGGHLAAVGVLLKLGADPRVYADDGSTPEQVRGACRGQPSSPKAVGSPVAPPRLVPDLPGPRTTCTAFSGPFPPGSPRMESPLFLWPPLAGAPLFSPIGSPPWKQCYRGG</sequence>
<dbReference type="KEGG" id="cfr:116659722"/>
<evidence type="ECO:0000256" key="4">
    <source>
        <dbReference type="SAM" id="MobiDB-lite"/>
    </source>
</evidence>
<dbReference type="RefSeq" id="XP_032323432.1">
    <property type="nucleotide sequence ID" value="XM_032467541.1"/>
</dbReference>
<evidence type="ECO:0000313" key="5">
    <source>
        <dbReference type="Proteomes" id="UP000694856"/>
    </source>
</evidence>
<keyword evidence="1" id="KW-0677">Repeat</keyword>
<dbReference type="PANTHER" id="PTHR24189:SF57">
    <property type="entry name" value="IQ MOTIF AND ANKYRIN REPEAT DOMAIN-CONTAINING PROTEIN 1"/>
    <property type="match status" value="1"/>
</dbReference>
<feature type="repeat" description="ANK" evidence="3">
    <location>
        <begin position="260"/>
        <end position="292"/>
    </location>
</feature>
<evidence type="ECO:0000256" key="1">
    <source>
        <dbReference type="ARBA" id="ARBA00022737"/>
    </source>
</evidence>
<proteinExistence type="predicted"/>
<dbReference type="Gene3D" id="1.25.40.20">
    <property type="entry name" value="Ankyrin repeat-containing domain"/>
    <property type="match status" value="1"/>
</dbReference>
<accession>A0A8B8S196</accession>
<reference evidence="6" key="1">
    <citation type="submission" date="2025-08" db="UniProtKB">
        <authorList>
            <consortium name="RefSeq"/>
        </authorList>
    </citation>
    <scope>IDENTIFICATION</scope>
    <source>
        <tissue evidence="6">Ear skin</tissue>
    </source>
</reference>
<protein>
    <submittedName>
        <fullName evidence="6">IQ motif and ankyrin repeat domain-containing protein homolog</fullName>
    </submittedName>
</protein>
<dbReference type="PROSITE" id="PS50297">
    <property type="entry name" value="ANK_REP_REGION"/>
    <property type="match status" value="2"/>
</dbReference>
<gene>
    <name evidence="6" type="primary">LOC116659722</name>
</gene>
<dbReference type="InterPro" id="IPR050745">
    <property type="entry name" value="Multifunctional_regulatory"/>
</dbReference>
<keyword evidence="2 3" id="KW-0040">ANK repeat</keyword>
<dbReference type="InterPro" id="IPR036770">
    <property type="entry name" value="Ankyrin_rpt-contain_sf"/>
</dbReference>
<name>A0A8B8S196_CAMFR</name>
<dbReference type="GO" id="GO:0005737">
    <property type="term" value="C:cytoplasm"/>
    <property type="evidence" value="ECO:0007669"/>
    <property type="project" value="TreeGrafter"/>
</dbReference>
<dbReference type="GO" id="GO:0005634">
    <property type="term" value="C:nucleus"/>
    <property type="evidence" value="ECO:0007669"/>
    <property type="project" value="TreeGrafter"/>
</dbReference>
<dbReference type="InterPro" id="IPR002110">
    <property type="entry name" value="Ankyrin_rpt"/>
</dbReference>
<feature type="region of interest" description="Disordered" evidence="4">
    <location>
        <begin position="293"/>
        <end position="319"/>
    </location>
</feature>
<dbReference type="Proteomes" id="UP000694856">
    <property type="component" value="Chromosome 25"/>
</dbReference>
<evidence type="ECO:0000313" key="6">
    <source>
        <dbReference type="RefSeq" id="XP_032323432.1"/>
    </source>
</evidence>